<comment type="caution">
    <text evidence="1">The sequence shown here is derived from an EMBL/GenBank/DDBJ whole genome shotgun (WGS) entry which is preliminary data.</text>
</comment>
<proteinExistence type="predicted"/>
<protein>
    <submittedName>
        <fullName evidence="1">Uncharacterized protein</fullName>
    </submittedName>
</protein>
<sequence>MTGGHVGALPMIKIYNLPGRVVWLPTKQPKWPPKIMNIESWLSEFSPIKCGDPLPPVDCPAPPKGCGGKYKWASEITDNPNPGDWGLSGDIITRVCLNCTAGEINRVSGPVDLVRTNVILEPVPTYEWLEKLEGMEKALNSKPLPDWLCSTTPRRVNG</sequence>
<accession>A0A0F9Q0Y2</accession>
<dbReference type="EMBL" id="LAZR01002389">
    <property type="protein sequence ID" value="KKN30657.1"/>
    <property type="molecule type" value="Genomic_DNA"/>
</dbReference>
<gene>
    <name evidence="1" type="ORF">LCGC14_0831660</name>
</gene>
<evidence type="ECO:0000313" key="1">
    <source>
        <dbReference type="EMBL" id="KKN30657.1"/>
    </source>
</evidence>
<dbReference type="AlphaFoldDB" id="A0A0F9Q0Y2"/>
<name>A0A0F9Q0Y2_9ZZZZ</name>
<reference evidence="1" key="1">
    <citation type="journal article" date="2015" name="Nature">
        <title>Complex archaea that bridge the gap between prokaryotes and eukaryotes.</title>
        <authorList>
            <person name="Spang A."/>
            <person name="Saw J.H."/>
            <person name="Jorgensen S.L."/>
            <person name="Zaremba-Niedzwiedzka K."/>
            <person name="Martijn J."/>
            <person name="Lind A.E."/>
            <person name="van Eijk R."/>
            <person name="Schleper C."/>
            <person name="Guy L."/>
            <person name="Ettema T.J."/>
        </authorList>
    </citation>
    <scope>NUCLEOTIDE SEQUENCE</scope>
</reference>
<organism evidence="1">
    <name type="scientific">marine sediment metagenome</name>
    <dbReference type="NCBI Taxonomy" id="412755"/>
    <lineage>
        <taxon>unclassified sequences</taxon>
        <taxon>metagenomes</taxon>
        <taxon>ecological metagenomes</taxon>
    </lineage>
</organism>